<feature type="domain" description="Smf/DprA SLOG" evidence="2">
    <location>
        <begin position="76"/>
        <end position="283"/>
    </location>
</feature>
<reference evidence="3 4" key="1">
    <citation type="journal article" date="2020" name="MBio">
        <title>Erratum for Teymournejad et al., 'Isolation and Molecular Analysis of a Novel Neorickettsia Species That Causes Potomac Horse Fever'.</title>
        <authorList>
            <person name="Teymournejad O."/>
            <person name="Lin M."/>
            <person name="Bekebrede H."/>
            <person name="Kamr A."/>
            <person name="Toribio R.E."/>
            <person name="Arroyo L.G."/>
            <person name="Baird J.D."/>
            <person name="Rikihisa Y."/>
        </authorList>
    </citation>
    <scope>NUCLEOTIDE SEQUENCE [LARGE SCALE GENOMIC DNA]</scope>
    <source>
        <strain evidence="3 4">Fin17</strain>
    </source>
</reference>
<gene>
    <name evidence="3" type="primary">dprA</name>
    <name evidence="3" type="ORF">GP480_01545</name>
</gene>
<dbReference type="RefSeq" id="WP_160095255.1">
    <property type="nucleotide sequence ID" value="NZ_CP047224.1"/>
</dbReference>
<comment type="similarity">
    <text evidence="1">Belongs to the DprA/Smf family.</text>
</comment>
<keyword evidence="4" id="KW-1185">Reference proteome</keyword>
<dbReference type="Pfam" id="PF21102">
    <property type="entry name" value="DprA_N"/>
    <property type="match status" value="1"/>
</dbReference>
<name>A0A6P1GA14_9RICK</name>
<dbReference type="Gene3D" id="1.10.10.10">
    <property type="entry name" value="Winged helix-like DNA-binding domain superfamily/Winged helix DNA-binding domain"/>
    <property type="match status" value="1"/>
</dbReference>
<dbReference type="EMBL" id="CP047224">
    <property type="protein sequence ID" value="QHD65140.1"/>
    <property type="molecule type" value="Genomic_DNA"/>
</dbReference>
<dbReference type="NCBIfam" id="TIGR00732">
    <property type="entry name" value="dprA"/>
    <property type="match status" value="1"/>
</dbReference>
<dbReference type="PANTHER" id="PTHR43022:SF1">
    <property type="entry name" value="PROTEIN SMF"/>
    <property type="match status" value="1"/>
</dbReference>
<dbReference type="Proteomes" id="UP000464912">
    <property type="component" value="Chromosome"/>
</dbReference>
<protein>
    <submittedName>
        <fullName evidence="3">DNA-protecting protein DprA</fullName>
    </submittedName>
</protein>
<dbReference type="InterPro" id="IPR003488">
    <property type="entry name" value="DprA"/>
</dbReference>
<dbReference type="GO" id="GO:0009294">
    <property type="term" value="P:DNA-mediated transformation"/>
    <property type="evidence" value="ECO:0007669"/>
    <property type="project" value="InterPro"/>
</dbReference>
<reference evidence="3 4" key="2">
    <citation type="journal article" date="2020" name="MBio">
        <title>Isolation and Molecular Analysis of a Novel Neorickettsia Species That Causes Potomac Horse Fever.</title>
        <authorList>
            <person name="Teymournejad O."/>
            <person name="Lin M."/>
            <person name="Bekebrede H."/>
            <person name="Kamr A."/>
            <person name="Toribio R.E."/>
            <person name="Arroyo L.G."/>
            <person name="Baird J.D."/>
            <person name="Rikihisa Y."/>
        </authorList>
    </citation>
    <scope>NUCLEOTIDE SEQUENCE [LARGE SCALE GENOMIC DNA]</scope>
    <source>
        <strain evidence="3 4">Fin17</strain>
    </source>
</reference>
<dbReference type="KEGG" id="nef:GP480_01545"/>
<evidence type="ECO:0000256" key="1">
    <source>
        <dbReference type="ARBA" id="ARBA00006525"/>
    </source>
</evidence>
<dbReference type="Pfam" id="PF02481">
    <property type="entry name" value="DNA_processg_A"/>
    <property type="match status" value="1"/>
</dbReference>
<sequence>MIIKNLSKSELLFWLQLSRTVGEVTFHSLIQLYGTAENALEQLAAIQKGTKKIRSLSKADALKELELTEKFNASILSSCENKYSKTLRVIRDPPPVLTVKGNIELLNTPSIAIVGSRNATINSCNFAYSLARELAEEGYTIISGLATGVDTAALKITDSTLPTIAIIGTGIDQYYPAENQRLQEKIIERGGLVATEVPFGKRGQSVHFARRNRIISGLSECVIIIEASENSGSLLTAQYALAQGKYLFASPGAPYDKRFSGSNRLLKQGAMLIENALDVIQSLNKKKRNDFAYKTLLDVEDKEFIPFSILNYDSDKMNHIKAQILKKIDSTSVPINQLAYELKIPEKTLLLAIVELEIEGKITRTIGNEVSLLYDQFI</sequence>
<dbReference type="AlphaFoldDB" id="A0A6P1GA14"/>
<evidence type="ECO:0000313" key="4">
    <source>
        <dbReference type="Proteomes" id="UP000464912"/>
    </source>
</evidence>
<organism evidence="3 4">
    <name type="scientific">Neorickettsia findlayensis</name>
    <dbReference type="NCBI Taxonomy" id="2686014"/>
    <lineage>
        <taxon>Bacteria</taxon>
        <taxon>Pseudomonadati</taxon>
        <taxon>Pseudomonadota</taxon>
        <taxon>Alphaproteobacteria</taxon>
        <taxon>Rickettsiales</taxon>
        <taxon>Anaplasmataceae</taxon>
        <taxon>Neorickettsia</taxon>
    </lineage>
</organism>
<dbReference type="SUPFAM" id="SSF102405">
    <property type="entry name" value="MCP/YpsA-like"/>
    <property type="match status" value="1"/>
</dbReference>
<proteinExistence type="inferred from homology"/>
<dbReference type="Gene3D" id="3.40.50.450">
    <property type="match status" value="1"/>
</dbReference>
<evidence type="ECO:0000313" key="3">
    <source>
        <dbReference type="EMBL" id="QHD65140.1"/>
    </source>
</evidence>
<evidence type="ECO:0000259" key="2">
    <source>
        <dbReference type="Pfam" id="PF02481"/>
    </source>
</evidence>
<accession>A0A6P1GA14</accession>
<dbReference type="PANTHER" id="PTHR43022">
    <property type="entry name" value="PROTEIN SMF"/>
    <property type="match status" value="1"/>
</dbReference>
<dbReference type="InterPro" id="IPR036388">
    <property type="entry name" value="WH-like_DNA-bd_sf"/>
</dbReference>
<dbReference type="InterPro" id="IPR057666">
    <property type="entry name" value="DrpA_SLOG"/>
</dbReference>